<evidence type="ECO:0000256" key="2">
    <source>
        <dbReference type="SAM" id="Phobius"/>
    </source>
</evidence>
<dbReference type="Proteomes" id="UP000886520">
    <property type="component" value="Chromosome 5"/>
</dbReference>
<proteinExistence type="predicted"/>
<organism evidence="4 5">
    <name type="scientific">Adiantum capillus-veneris</name>
    <name type="common">Maidenhair fern</name>
    <dbReference type="NCBI Taxonomy" id="13818"/>
    <lineage>
        <taxon>Eukaryota</taxon>
        <taxon>Viridiplantae</taxon>
        <taxon>Streptophyta</taxon>
        <taxon>Embryophyta</taxon>
        <taxon>Tracheophyta</taxon>
        <taxon>Polypodiopsida</taxon>
        <taxon>Polypodiidae</taxon>
        <taxon>Polypodiales</taxon>
        <taxon>Pteridineae</taxon>
        <taxon>Pteridaceae</taxon>
        <taxon>Vittarioideae</taxon>
        <taxon>Adiantum</taxon>
    </lineage>
</organism>
<evidence type="ECO:0000256" key="1">
    <source>
        <dbReference type="SAM" id="MobiDB-lite"/>
    </source>
</evidence>
<feature type="transmembrane region" description="Helical" evidence="2">
    <location>
        <begin position="159"/>
        <end position="177"/>
    </location>
</feature>
<feature type="chain" id="PRO_5038453223" evidence="3">
    <location>
        <begin position="27"/>
        <end position="180"/>
    </location>
</feature>
<protein>
    <submittedName>
        <fullName evidence="4">Uncharacterized protein</fullName>
    </submittedName>
</protein>
<keyword evidence="2" id="KW-1133">Transmembrane helix</keyword>
<evidence type="ECO:0000313" key="4">
    <source>
        <dbReference type="EMBL" id="KAI5080005.1"/>
    </source>
</evidence>
<evidence type="ECO:0000313" key="5">
    <source>
        <dbReference type="Proteomes" id="UP000886520"/>
    </source>
</evidence>
<accession>A0A9D4ZP61</accession>
<name>A0A9D4ZP61_ADICA</name>
<reference evidence="4 5" key="1">
    <citation type="submission" date="2021-01" db="EMBL/GenBank/DDBJ databases">
        <title>Adiantum capillus-veneris genome.</title>
        <authorList>
            <person name="Fang Y."/>
            <person name="Liao Q."/>
        </authorList>
    </citation>
    <scope>NUCLEOTIDE SEQUENCE [LARGE SCALE GENOMIC DNA]</scope>
    <source>
        <strain evidence="4">H3</strain>
        <tissue evidence="4">Leaf</tissue>
    </source>
</reference>
<keyword evidence="3" id="KW-0732">Signal</keyword>
<comment type="caution">
    <text evidence="4">The sequence shown here is derived from an EMBL/GenBank/DDBJ whole genome shotgun (WGS) entry which is preliminary data.</text>
</comment>
<evidence type="ECO:0000256" key="3">
    <source>
        <dbReference type="SAM" id="SignalP"/>
    </source>
</evidence>
<keyword evidence="5" id="KW-1185">Reference proteome</keyword>
<feature type="region of interest" description="Disordered" evidence="1">
    <location>
        <begin position="120"/>
        <end position="142"/>
    </location>
</feature>
<sequence length="180" mass="18726">MGSKKFRALVLVYVVFFLLFSGSAVSASVLLGGLAVDSNVSSMSAAMTATCVSNLQALCSLCDNSAELCCKQVSFMATSDPHCFCDRVATSSDPQGKRTDSLKLFFLCEVPMPDTVSACLSTGTPPPPSTTSSLTPSTALPPPSNPSVTMFASSCPSNMAFISLTTTMLISCSIILFSSL</sequence>
<dbReference type="EMBL" id="JABFUD020000005">
    <property type="protein sequence ID" value="KAI5080005.1"/>
    <property type="molecule type" value="Genomic_DNA"/>
</dbReference>
<feature type="signal peptide" evidence="3">
    <location>
        <begin position="1"/>
        <end position="26"/>
    </location>
</feature>
<gene>
    <name evidence="4" type="ORF">GOP47_0005484</name>
</gene>
<keyword evidence="2" id="KW-0472">Membrane</keyword>
<keyword evidence="2" id="KW-0812">Transmembrane</keyword>
<dbReference type="AlphaFoldDB" id="A0A9D4ZP61"/>